<feature type="binding site" description="in other chain" evidence="7">
    <location>
        <position position="254"/>
    </location>
    <ligand>
        <name>IMP</name>
        <dbReference type="ChEBI" id="CHEBI:58053"/>
        <note>ligand shared between dimeric partners</note>
    </ligand>
</feature>
<protein>
    <recommendedName>
        <fullName evidence="7">Adenylosuccinate synthetase</fullName>
        <shortName evidence="7">AMPSase</shortName>
        <shortName evidence="7">AdSS</shortName>
        <ecNumber evidence="7">6.3.4.4</ecNumber>
    </recommendedName>
    <alternativeName>
        <fullName evidence="7">IMP--aspartate ligase</fullName>
    </alternativeName>
</protein>
<keyword evidence="5 7" id="KW-0460">Magnesium</keyword>
<comment type="catalytic activity">
    <reaction evidence="7">
        <text>IMP + L-aspartate + GTP = N(6)-(1,2-dicarboxyethyl)-AMP + GDP + phosphate + 2 H(+)</text>
        <dbReference type="Rhea" id="RHEA:15753"/>
        <dbReference type="ChEBI" id="CHEBI:15378"/>
        <dbReference type="ChEBI" id="CHEBI:29991"/>
        <dbReference type="ChEBI" id="CHEBI:37565"/>
        <dbReference type="ChEBI" id="CHEBI:43474"/>
        <dbReference type="ChEBI" id="CHEBI:57567"/>
        <dbReference type="ChEBI" id="CHEBI:58053"/>
        <dbReference type="ChEBI" id="CHEBI:58189"/>
        <dbReference type="EC" id="6.3.4.4"/>
    </reaction>
</comment>
<dbReference type="GO" id="GO:0004019">
    <property type="term" value="F:adenylosuccinate synthase activity"/>
    <property type="evidence" value="ECO:0007669"/>
    <property type="project" value="UniProtKB-UniRule"/>
</dbReference>
<comment type="function">
    <text evidence="7">Plays an important role in the de novo pathway of purine nucleotide biosynthesis. Catalyzes the first committed step in the biosynthesis of AMP from IMP.</text>
</comment>
<dbReference type="Gene3D" id="1.10.300.10">
    <property type="entry name" value="Adenylosuccinate Synthetase, subunit A, domain 2"/>
    <property type="match status" value="1"/>
</dbReference>
<dbReference type="Pfam" id="PF00709">
    <property type="entry name" value="Adenylsucc_synt"/>
    <property type="match status" value="1"/>
</dbReference>
<comment type="similarity">
    <text evidence="7">Belongs to the adenylosuccinate synthetase family.</text>
</comment>
<dbReference type="InterPro" id="IPR001114">
    <property type="entry name" value="Adenylosuccinate_synthetase"/>
</dbReference>
<reference evidence="8 9" key="1">
    <citation type="submission" date="2018-03" db="EMBL/GenBank/DDBJ databases">
        <title>Genome assembly of novel Miniimonas species PCH200.</title>
        <authorList>
            <person name="Thakur V."/>
            <person name="Kumar V."/>
            <person name="Singh D."/>
        </authorList>
    </citation>
    <scope>NUCLEOTIDE SEQUENCE [LARGE SCALE GENOMIC DNA]</scope>
    <source>
        <strain evidence="8 9">PCH200</strain>
    </source>
</reference>
<comment type="cofactor">
    <cofactor evidence="7">
        <name>Mg(2+)</name>
        <dbReference type="ChEBI" id="CHEBI:18420"/>
    </cofactor>
    <text evidence="7">Binds 1 Mg(2+) ion per subunit.</text>
</comment>
<feature type="binding site" evidence="7">
    <location>
        <position position="154"/>
    </location>
    <ligand>
        <name>IMP</name>
        <dbReference type="ChEBI" id="CHEBI:58053"/>
        <note>ligand shared between dimeric partners</note>
    </ligand>
</feature>
<dbReference type="OrthoDB" id="3959406at2"/>
<dbReference type="PANTHER" id="PTHR11846">
    <property type="entry name" value="ADENYLOSUCCINATE SYNTHETASE"/>
    <property type="match status" value="1"/>
</dbReference>
<dbReference type="RefSeq" id="WP_109230943.1">
    <property type="nucleotide sequence ID" value="NZ_PYHR01000002.1"/>
</dbReference>
<dbReference type="InterPro" id="IPR042109">
    <property type="entry name" value="Adenylosuccinate_synth_dom1"/>
</dbReference>
<keyword evidence="4 7" id="KW-0658">Purine biosynthesis</keyword>
<dbReference type="InterPro" id="IPR027417">
    <property type="entry name" value="P-loop_NTPase"/>
</dbReference>
<evidence type="ECO:0000313" key="9">
    <source>
        <dbReference type="Proteomes" id="UP000245166"/>
    </source>
</evidence>
<evidence type="ECO:0000256" key="3">
    <source>
        <dbReference type="ARBA" id="ARBA00022741"/>
    </source>
</evidence>
<feature type="binding site" evidence="7">
    <location>
        <begin position="432"/>
        <end position="434"/>
    </location>
    <ligand>
        <name>GTP</name>
        <dbReference type="ChEBI" id="CHEBI:37565"/>
    </ligand>
</feature>
<feature type="binding site" description="in other chain" evidence="7">
    <location>
        <position position="269"/>
    </location>
    <ligand>
        <name>IMP</name>
        <dbReference type="ChEBI" id="CHEBI:58053"/>
        <note>ligand shared between dimeric partners</note>
    </ligand>
</feature>
<feature type="active site" description="Proton acceptor" evidence="7">
    <location>
        <position position="21"/>
    </location>
</feature>
<dbReference type="EC" id="6.3.4.4" evidence="7"/>
<evidence type="ECO:0000256" key="4">
    <source>
        <dbReference type="ARBA" id="ARBA00022755"/>
    </source>
</evidence>
<dbReference type="Gene3D" id="3.40.440.10">
    <property type="entry name" value="Adenylosuccinate Synthetase, subunit A, domain 1"/>
    <property type="match status" value="1"/>
</dbReference>
<dbReference type="GO" id="GO:0000287">
    <property type="term" value="F:magnesium ion binding"/>
    <property type="evidence" value="ECO:0007669"/>
    <property type="project" value="UniProtKB-UniRule"/>
</dbReference>
<dbReference type="GO" id="GO:0005737">
    <property type="term" value="C:cytoplasm"/>
    <property type="evidence" value="ECO:0007669"/>
    <property type="project" value="UniProtKB-SubCell"/>
</dbReference>
<dbReference type="SMART" id="SM00788">
    <property type="entry name" value="Adenylsucc_synt"/>
    <property type="match status" value="1"/>
</dbReference>
<keyword evidence="7" id="KW-0963">Cytoplasm</keyword>
<dbReference type="HAMAP" id="MF_00011">
    <property type="entry name" value="Adenylosucc_synth"/>
    <property type="match status" value="1"/>
</dbReference>
<sequence>MTTPAIPRDVPIVVVGLAFGDESKGATVDHLCSTREVGAVVRFNGGAQAAHNVIADGVHRTARLFGSGSLAGTPTFLAAPALVDPGILVREAAELARLGVAHPFGLLTVDPDALVTTPIHQVANRTREDLRGAARHGSTGLGIGETTWFDLACRAGLRRGGTLGNFTALADAPPADPGALRVRDLADRAAVRARLVDLERFYYPLIAQGRHDVPSLAAMVEELHDVGRLLQVEPASSYLARAGERGIVVAEGAQGVLLDETYGFHPYTTWSTTRPAGARAVLDAAGFARPYVLGLTRSYTTRHGAGPLPSEDPALLAALPEPHNDTGEYQGSWRTGHLDLVALDYARQVAGPLDGVAVSHLEWADRVDVVTAYDGLPGGRVGLTHRPDHDLDAMARITRELASAVVIRERTDAGRTLALLERTLRAPVVLTADGPTRADRRAHGAPPR</sequence>
<dbReference type="InterPro" id="IPR042111">
    <property type="entry name" value="Adenylosuccinate_synth_dom3"/>
</dbReference>
<dbReference type="PANTHER" id="PTHR11846:SF0">
    <property type="entry name" value="ADENYLOSUCCINATE SYNTHETASE"/>
    <property type="match status" value="1"/>
</dbReference>
<accession>A0A2U2A008</accession>
<name>A0A2U2A008_9MICO</name>
<feature type="binding site" evidence="7">
    <location>
        <position position="21"/>
    </location>
    <ligand>
        <name>Mg(2+)</name>
        <dbReference type="ChEBI" id="CHEBI:18420"/>
    </ligand>
</feature>
<gene>
    <name evidence="7" type="primary">purA</name>
    <name evidence="8" type="ORF">C8046_13520</name>
</gene>
<evidence type="ECO:0000256" key="2">
    <source>
        <dbReference type="ARBA" id="ARBA00022723"/>
    </source>
</evidence>
<keyword evidence="2 7" id="KW-0479">Metal-binding</keyword>
<proteinExistence type="inferred from homology"/>
<dbReference type="GO" id="GO:0044208">
    <property type="term" value="P:'de novo' AMP biosynthetic process"/>
    <property type="evidence" value="ECO:0007669"/>
    <property type="project" value="UniProtKB-UniRule"/>
</dbReference>
<feature type="binding site" description="in other chain" evidence="7">
    <location>
        <position position="139"/>
    </location>
    <ligand>
        <name>IMP</name>
        <dbReference type="ChEBI" id="CHEBI:58053"/>
        <note>ligand shared between dimeric partners</note>
    </ligand>
</feature>
<keyword evidence="9" id="KW-1185">Reference proteome</keyword>
<evidence type="ECO:0000256" key="6">
    <source>
        <dbReference type="ARBA" id="ARBA00023134"/>
    </source>
</evidence>
<comment type="caution">
    <text evidence="8">The sequence shown here is derived from an EMBL/GenBank/DDBJ whole genome shotgun (WGS) entry which is preliminary data.</text>
</comment>
<dbReference type="EMBL" id="PYHR01000002">
    <property type="protein sequence ID" value="PWD52556.1"/>
    <property type="molecule type" value="Genomic_DNA"/>
</dbReference>
<feature type="active site" description="Proton donor" evidence="7">
    <location>
        <position position="51"/>
    </location>
</feature>
<evidence type="ECO:0000313" key="8">
    <source>
        <dbReference type="EMBL" id="PWD52556.1"/>
    </source>
</evidence>
<evidence type="ECO:0000256" key="7">
    <source>
        <dbReference type="HAMAP-Rule" id="MF_00011"/>
    </source>
</evidence>
<dbReference type="UniPathway" id="UPA00075">
    <property type="reaction ID" value="UER00335"/>
</dbReference>
<dbReference type="Proteomes" id="UP000245166">
    <property type="component" value="Unassembled WGS sequence"/>
</dbReference>
<comment type="subcellular location">
    <subcellularLocation>
        <location evidence="7">Cytoplasm</location>
    </subcellularLocation>
</comment>
<evidence type="ECO:0000256" key="5">
    <source>
        <dbReference type="ARBA" id="ARBA00022842"/>
    </source>
</evidence>
<dbReference type="SUPFAM" id="SSF52540">
    <property type="entry name" value="P-loop containing nucleoside triphosphate hydrolases"/>
    <property type="match status" value="1"/>
</dbReference>
<dbReference type="InterPro" id="IPR042110">
    <property type="entry name" value="Adenylosuccinate_synth_dom2"/>
</dbReference>
<dbReference type="Gene3D" id="3.90.170.10">
    <property type="entry name" value="Adenylosuccinate Synthetase, subunit A, domain 3"/>
    <property type="match status" value="1"/>
</dbReference>
<dbReference type="AlphaFoldDB" id="A0A2U2A008"/>
<keyword evidence="1 7" id="KW-0436">Ligase</keyword>
<comment type="subunit">
    <text evidence="7">Homodimer.</text>
</comment>
<comment type="pathway">
    <text evidence="7">Purine metabolism; AMP biosynthesis via de novo pathway; AMP from IMP: step 1/2.</text>
</comment>
<evidence type="ECO:0000256" key="1">
    <source>
        <dbReference type="ARBA" id="ARBA00022598"/>
    </source>
</evidence>
<organism evidence="8 9">
    <name type="scientific">Serinibacter arcticus</name>
    <dbReference type="NCBI Taxonomy" id="1655435"/>
    <lineage>
        <taxon>Bacteria</taxon>
        <taxon>Bacillati</taxon>
        <taxon>Actinomycetota</taxon>
        <taxon>Actinomycetes</taxon>
        <taxon>Micrococcales</taxon>
        <taxon>Beutenbergiaceae</taxon>
        <taxon>Serinibacter</taxon>
    </lineage>
</organism>
<dbReference type="GO" id="GO:0005525">
    <property type="term" value="F:GTP binding"/>
    <property type="evidence" value="ECO:0007669"/>
    <property type="project" value="UniProtKB-UniRule"/>
</dbReference>
<keyword evidence="3 7" id="KW-0547">Nucleotide-binding</keyword>
<comment type="caution">
    <text evidence="7">Lacks conserved residue(s) required for the propagation of feature annotation.</text>
</comment>
<keyword evidence="6 7" id="KW-0342">GTP-binding</keyword>
<dbReference type="GO" id="GO:0046040">
    <property type="term" value="P:IMP metabolic process"/>
    <property type="evidence" value="ECO:0007669"/>
    <property type="project" value="TreeGrafter"/>
</dbReference>